<gene>
    <name evidence="2" type="ORF">ACFOUO_03705</name>
</gene>
<feature type="domain" description="ANTAR" evidence="1">
    <location>
        <begin position="116"/>
        <end position="177"/>
    </location>
</feature>
<dbReference type="SUPFAM" id="SSF52172">
    <property type="entry name" value="CheY-like"/>
    <property type="match status" value="1"/>
</dbReference>
<keyword evidence="3" id="KW-1185">Reference proteome</keyword>
<dbReference type="InterPro" id="IPR011006">
    <property type="entry name" value="CheY-like_superfamily"/>
</dbReference>
<reference evidence="3" key="1">
    <citation type="journal article" date="2019" name="Int. J. Syst. Evol. Microbiol.">
        <title>The Global Catalogue of Microorganisms (GCM) 10K type strain sequencing project: providing services to taxonomists for standard genome sequencing and annotation.</title>
        <authorList>
            <consortium name="The Broad Institute Genomics Platform"/>
            <consortium name="The Broad Institute Genome Sequencing Center for Infectious Disease"/>
            <person name="Wu L."/>
            <person name="Ma J."/>
        </authorList>
    </citation>
    <scope>NUCLEOTIDE SEQUENCE [LARGE SCALE GENOMIC DNA]</scope>
    <source>
        <strain evidence="3">IBRC-M 10813</strain>
    </source>
</reference>
<protein>
    <submittedName>
        <fullName evidence="2">ANTAR domain-containing response regulator</fullName>
    </submittedName>
</protein>
<name>A0ABV8JDS6_9BACL</name>
<organism evidence="2 3">
    <name type="scientific">Salinithrix halophila</name>
    <dbReference type="NCBI Taxonomy" id="1485204"/>
    <lineage>
        <taxon>Bacteria</taxon>
        <taxon>Bacillati</taxon>
        <taxon>Bacillota</taxon>
        <taxon>Bacilli</taxon>
        <taxon>Bacillales</taxon>
        <taxon>Thermoactinomycetaceae</taxon>
        <taxon>Salinithrix</taxon>
    </lineage>
</organism>
<dbReference type="Proteomes" id="UP001595843">
    <property type="component" value="Unassembled WGS sequence"/>
</dbReference>
<proteinExistence type="predicted"/>
<evidence type="ECO:0000259" key="1">
    <source>
        <dbReference type="PROSITE" id="PS50921"/>
    </source>
</evidence>
<dbReference type="SMART" id="SM01012">
    <property type="entry name" value="ANTAR"/>
    <property type="match status" value="1"/>
</dbReference>
<dbReference type="EMBL" id="JBHSAP010000007">
    <property type="protein sequence ID" value="MFC4075907.1"/>
    <property type="molecule type" value="Genomic_DNA"/>
</dbReference>
<dbReference type="Gene3D" id="1.10.10.10">
    <property type="entry name" value="Winged helix-like DNA-binding domain superfamily/Winged helix DNA-binding domain"/>
    <property type="match status" value="1"/>
</dbReference>
<dbReference type="PROSITE" id="PS50921">
    <property type="entry name" value="ANTAR"/>
    <property type="match status" value="1"/>
</dbReference>
<dbReference type="InterPro" id="IPR005561">
    <property type="entry name" value="ANTAR"/>
</dbReference>
<dbReference type="Pfam" id="PF03861">
    <property type="entry name" value="ANTAR"/>
    <property type="match status" value="1"/>
</dbReference>
<accession>A0ABV8JDS6</accession>
<dbReference type="InterPro" id="IPR036388">
    <property type="entry name" value="WH-like_DNA-bd_sf"/>
</dbReference>
<comment type="caution">
    <text evidence="2">The sequence shown here is derived from an EMBL/GenBank/DDBJ whole genome shotgun (WGS) entry which is preliminary data.</text>
</comment>
<evidence type="ECO:0000313" key="3">
    <source>
        <dbReference type="Proteomes" id="UP001595843"/>
    </source>
</evidence>
<dbReference type="RefSeq" id="WP_380702261.1">
    <property type="nucleotide sequence ID" value="NZ_JBHSAP010000007.1"/>
</dbReference>
<evidence type="ECO:0000313" key="2">
    <source>
        <dbReference type="EMBL" id="MFC4075907.1"/>
    </source>
</evidence>
<sequence length="187" mass="21637">MIQRLILLSEKPSGQFPDTFHHMLTRAGLHVLKKLASEEIQPKGEADAIVLAIPVDRLTEYHPSKDLPLLWCCDGRDPHQLSVKHFSPPDGLLFPGMDANQIHWALRFSAERHQRRLRLARENERLTRKLEERKWIDQAKGILCQAKSLSEPEAYQLLRKHAMNERRRIADVAASIVNVYQLLDDKK</sequence>